<evidence type="ECO:0000256" key="1">
    <source>
        <dbReference type="SAM" id="Coils"/>
    </source>
</evidence>
<keyword evidence="1" id="KW-0175">Coiled coil</keyword>
<feature type="coiled-coil region" evidence="1">
    <location>
        <begin position="43"/>
        <end position="89"/>
    </location>
</feature>
<dbReference type="Gene3D" id="1.20.120.20">
    <property type="entry name" value="Apolipoprotein"/>
    <property type="match status" value="1"/>
</dbReference>
<feature type="chain" id="PRO_5011704418" evidence="2">
    <location>
        <begin position="20"/>
        <end position="110"/>
    </location>
</feature>
<dbReference type="AlphaFoldDB" id="A0A1I2FJZ2"/>
<dbReference type="Proteomes" id="UP000199513">
    <property type="component" value="Unassembled WGS sequence"/>
</dbReference>
<dbReference type="InterPro" id="IPR024623">
    <property type="entry name" value="YtxH"/>
</dbReference>
<evidence type="ECO:0000313" key="4">
    <source>
        <dbReference type="Proteomes" id="UP000199513"/>
    </source>
</evidence>
<dbReference type="STRING" id="1003.SAMN04488541_101431"/>
<reference evidence="3 4" key="1">
    <citation type="submission" date="2016-10" db="EMBL/GenBank/DDBJ databases">
        <authorList>
            <person name="de Groot N.N."/>
        </authorList>
    </citation>
    <scope>NUCLEOTIDE SEQUENCE [LARGE SCALE GENOMIC DNA]</scope>
    <source>
        <strain>GEY</strain>
        <strain evidence="4">DSM 9560</strain>
    </source>
</reference>
<gene>
    <name evidence="3" type="ORF">SAMN04488541_101431</name>
</gene>
<sequence>MKRSELLFLLAGLSLGALAGILFAPDKGEVTRERISKKAGDLKHEFEEKSAELRKELAKRTSELKAELKKDLEEQIELSKSKIQKFTESVTAPIKEKLKDKNANTEAKEA</sequence>
<proteinExistence type="predicted"/>
<dbReference type="EMBL" id="FONY01000014">
    <property type="protein sequence ID" value="SFF05333.1"/>
    <property type="molecule type" value="Genomic_DNA"/>
</dbReference>
<name>A0A1I2FJZ2_9BACT</name>
<feature type="signal peptide" evidence="2">
    <location>
        <begin position="1"/>
        <end position="19"/>
    </location>
</feature>
<organism evidence="3 4">
    <name type="scientific">Thermoflexibacter ruber</name>
    <dbReference type="NCBI Taxonomy" id="1003"/>
    <lineage>
        <taxon>Bacteria</taxon>
        <taxon>Pseudomonadati</taxon>
        <taxon>Bacteroidota</taxon>
        <taxon>Cytophagia</taxon>
        <taxon>Cytophagales</taxon>
        <taxon>Thermoflexibacteraceae</taxon>
        <taxon>Thermoflexibacter</taxon>
    </lineage>
</organism>
<evidence type="ECO:0000313" key="3">
    <source>
        <dbReference type="EMBL" id="SFF05333.1"/>
    </source>
</evidence>
<keyword evidence="4" id="KW-1185">Reference proteome</keyword>
<dbReference type="RefSeq" id="WP_091544264.1">
    <property type="nucleotide sequence ID" value="NZ_FONY01000014.1"/>
</dbReference>
<protein>
    <submittedName>
        <fullName evidence="3">YtxH-like protein</fullName>
    </submittedName>
</protein>
<keyword evidence="2" id="KW-0732">Signal</keyword>
<dbReference type="Pfam" id="PF12732">
    <property type="entry name" value="YtxH"/>
    <property type="match status" value="1"/>
</dbReference>
<dbReference type="SUPFAM" id="SSF58113">
    <property type="entry name" value="Apolipoprotein A-I"/>
    <property type="match status" value="1"/>
</dbReference>
<accession>A0A1I2FJZ2</accession>
<evidence type="ECO:0000256" key="2">
    <source>
        <dbReference type="SAM" id="SignalP"/>
    </source>
</evidence>